<feature type="region of interest" description="Disordered" evidence="1">
    <location>
        <begin position="565"/>
        <end position="611"/>
    </location>
</feature>
<comment type="caution">
    <text evidence="2">The sequence shown here is derived from an EMBL/GenBank/DDBJ whole genome shotgun (WGS) entry which is preliminary data.</text>
</comment>
<feature type="compositionally biased region" description="Polar residues" evidence="1">
    <location>
        <begin position="659"/>
        <end position="671"/>
    </location>
</feature>
<feature type="compositionally biased region" description="Polar residues" evidence="1">
    <location>
        <begin position="757"/>
        <end position="767"/>
    </location>
</feature>
<feature type="compositionally biased region" description="Polar residues" evidence="1">
    <location>
        <begin position="375"/>
        <end position="386"/>
    </location>
</feature>
<feature type="region of interest" description="Disordered" evidence="1">
    <location>
        <begin position="500"/>
        <end position="519"/>
    </location>
</feature>
<feature type="region of interest" description="Disordered" evidence="1">
    <location>
        <begin position="213"/>
        <end position="261"/>
    </location>
</feature>
<evidence type="ECO:0000313" key="2">
    <source>
        <dbReference type="EMBL" id="KAH7326009.1"/>
    </source>
</evidence>
<dbReference type="Proteomes" id="UP000813444">
    <property type="component" value="Unassembled WGS sequence"/>
</dbReference>
<feature type="region of interest" description="Disordered" evidence="1">
    <location>
        <begin position="743"/>
        <end position="848"/>
    </location>
</feature>
<proteinExistence type="predicted"/>
<feature type="compositionally biased region" description="Pro residues" evidence="1">
    <location>
        <begin position="231"/>
        <end position="240"/>
    </location>
</feature>
<sequence>MDVTSLLNTSTASILNNTRSEQPPSLLAKRRGSTRTLAESPERSSKSSSPPSETDSRSTRSRTPWNADGYVLPLHIETKEQRLSVARLRSPSERFDTPSSSGWESRASHSRCSSEDSLDDITTSRVVTPLMGMHPVLSPLSDLEHRRNLSTYDSRPDALFGRYSPNAPTHKFSDSRSSLSSFASSSVSAAHSRISSVTTVNGFHSDLPLLDSKLGQLPESPELPMLGSVQPPSPFLPPPRDASAPSLSRRQTDYSRAPSASINLGDSFGHSLQSAENIIPSKFHKRAISAPNCGPLPYTRSSPFAQYPVLPLPQHSLTRQRQDLSPNMTMASAQSLTVSNHQQDGIAASPIPSPDFGRGPRSGPTMPVNGEHVLSPSQPNTSTIQEESGEKKAGADDPCCMFVEDCNTGSQLRKAISHLFGRNKNCTQQIPKHVWVYYCRKHYQRVRYRNASTYPLTQMSLVKTQLLRLQAWSAANEQEGKGSVIESWDFSLRKREQKRLNNENADDSDEEQKGSHGGSVVPAWVINGLGRGYKTDQIMEIVERMYEELKEGELSQIPEVEFLPNIVERGSDKSTKPMKGRRQNSSSGAKTPKRKASEAESSDGRLLVSPEYQSGLDDEYGLISPSEKRARIESSGMPMYHPPQLSSSFLKPVPGSAARSGSSYTFSQSADGSVPRAPTVVPKIQQSIYSAANAGHRIGRASYDEAGEYMSAPRSAIGFGTSSHLSLPSISSQLNGYSVEAHAGRQPLGHPSRPSHQRSASAYTPESRSMHGFGRPSSSGHDGHEMFQFTAGGAHGPASHDMNYHGRHHAYSHSWSQHAAQSSEDAMPRQLPAMMTSPYNDGAEGRRS</sequence>
<organism evidence="2 3">
    <name type="scientific">Stachybotrys elegans</name>
    <dbReference type="NCBI Taxonomy" id="80388"/>
    <lineage>
        <taxon>Eukaryota</taxon>
        <taxon>Fungi</taxon>
        <taxon>Dikarya</taxon>
        <taxon>Ascomycota</taxon>
        <taxon>Pezizomycotina</taxon>
        <taxon>Sordariomycetes</taxon>
        <taxon>Hypocreomycetidae</taxon>
        <taxon>Hypocreales</taxon>
        <taxon>Stachybotryaceae</taxon>
        <taxon>Stachybotrys</taxon>
    </lineage>
</organism>
<dbReference type="OrthoDB" id="4161595at2759"/>
<dbReference type="AlphaFoldDB" id="A0A8K0T042"/>
<name>A0A8K0T042_9HYPO</name>
<gene>
    <name evidence="2" type="ORF">B0I35DRAFT_474713</name>
</gene>
<protein>
    <recommendedName>
        <fullName evidence="4">ORP1</fullName>
    </recommendedName>
</protein>
<feature type="region of interest" description="Disordered" evidence="1">
    <location>
        <begin position="653"/>
        <end position="676"/>
    </location>
</feature>
<feature type="region of interest" description="Disordered" evidence="1">
    <location>
        <begin position="85"/>
        <end position="117"/>
    </location>
</feature>
<evidence type="ECO:0008006" key="4">
    <source>
        <dbReference type="Google" id="ProtNLM"/>
    </source>
</evidence>
<evidence type="ECO:0000313" key="3">
    <source>
        <dbReference type="Proteomes" id="UP000813444"/>
    </source>
</evidence>
<feature type="region of interest" description="Disordered" evidence="1">
    <location>
        <begin position="1"/>
        <end position="66"/>
    </location>
</feature>
<accession>A0A8K0T042</accession>
<reference evidence="2" key="1">
    <citation type="journal article" date="2021" name="Nat. Commun.">
        <title>Genetic determinants of endophytism in the Arabidopsis root mycobiome.</title>
        <authorList>
            <person name="Mesny F."/>
            <person name="Miyauchi S."/>
            <person name="Thiergart T."/>
            <person name="Pickel B."/>
            <person name="Atanasova L."/>
            <person name="Karlsson M."/>
            <person name="Huettel B."/>
            <person name="Barry K.W."/>
            <person name="Haridas S."/>
            <person name="Chen C."/>
            <person name="Bauer D."/>
            <person name="Andreopoulos W."/>
            <person name="Pangilinan J."/>
            <person name="LaButti K."/>
            <person name="Riley R."/>
            <person name="Lipzen A."/>
            <person name="Clum A."/>
            <person name="Drula E."/>
            <person name="Henrissat B."/>
            <person name="Kohler A."/>
            <person name="Grigoriev I.V."/>
            <person name="Martin F.M."/>
            <person name="Hacquard S."/>
        </authorList>
    </citation>
    <scope>NUCLEOTIDE SEQUENCE</scope>
    <source>
        <strain evidence="2">MPI-CAGE-CH-0235</strain>
    </source>
</reference>
<feature type="compositionally biased region" description="Polar residues" evidence="1">
    <location>
        <begin position="1"/>
        <end position="23"/>
    </location>
</feature>
<dbReference type="EMBL" id="JAGPNK010000002">
    <property type="protein sequence ID" value="KAH7326009.1"/>
    <property type="molecule type" value="Genomic_DNA"/>
</dbReference>
<feature type="compositionally biased region" description="Low complexity" evidence="1">
    <location>
        <begin position="812"/>
        <end position="823"/>
    </location>
</feature>
<keyword evidence="3" id="KW-1185">Reference proteome</keyword>
<evidence type="ECO:0000256" key="1">
    <source>
        <dbReference type="SAM" id="MobiDB-lite"/>
    </source>
</evidence>
<feature type="region of interest" description="Disordered" evidence="1">
    <location>
        <begin position="335"/>
        <end position="393"/>
    </location>
</feature>